<protein>
    <submittedName>
        <fullName evidence="1">ROK family transcriptional regulator</fullName>
    </submittedName>
</protein>
<name>A0ABT3R7P9_9HYPH</name>
<dbReference type="RefSeq" id="WP_265965706.1">
    <property type="nucleotide sequence ID" value="NZ_JAPEVI010000003.1"/>
</dbReference>
<dbReference type="SUPFAM" id="SSF46785">
    <property type="entry name" value="Winged helix' DNA-binding domain"/>
    <property type="match status" value="1"/>
</dbReference>
<dbReference type="InterPro" id="IPR036388">
    <property type="entry name" value="WH-like_DNA-bd_sf"/>
</dbReference>
<accession>A0ABT3R7P9</accession>
<dbReference type="PANTHER" id="PTHR18964:SF169">
    <property type="entry name" value="N-ACETYLMANNOSAMINE KINASE"/>
    <property type="match status" value="1"/>
</dbReference>
<dbReference type="Pfam" id="PF13412">
    <property type="entry name" value="HTH_24"/>
    <property type="match status" value="1"/>
</dbReference>
<dbReference type="InterPro" id="IPR043129">
    <property type="entry name" value="ATPase_NBD"/>
</dbReference>
<reference evidence="1 2" key="1">
    <citation type="journal article" date="2016" name="Int. J. Syst. Evol. Microbiol.">
        <title>Labrenzia salina sp. nov., isolated from the rhizosphere of the halophyte Arthrocnemum macrostachyum.</title>
        <authorList>
            <person name="Camacho M."/>
            <person name="Redondo-Gomez S."/>
            <person name="Rodriguez-Llorente I."/>
            <person name="Rohde M."/>
            <person name="Sproer C."/>
            <person name="Schumann P."/>
            <person name="Klenk H.P."/>
            <person name="Montero-Calasanz M.D.C."/>
        </authorList>
    </citation>
    <scope>NUCLEOTIDE SEQUENCE [LARGE SCALE GENOMIC DNA]</scope>
    <source>
        <strain evidence="1 2">DSM 29163</strain>
    </source>
</reference>
<proteinExistence type="predicted"/>
<dbReference type="Pfam" id="PF00480">
    <property type="entry name" value="ROK"/>
    <property type="match status" value="1"/>
</dbReference>
<dbReference type="CDD" id="cd23763">
    <property type="entry name" value="ASKHA_ATPase_ROK"/>
    <property type="match status" value="1"/>
</dbReference>
<dbReference type="Proteomes" id="UP001300261">
    <property type="component" value="Unassembled WGS sequence"/>
</dbReference>
<dbReference type="InterPro" id="IPR036390">
    <property type="entry name" value="WH_DNA-bd_sf"/>
</dbReference>
<comment type="caution">
    <text evidence="1">The sequence shown here is derived from an EMBL/GenBank/DDBJ whole genome shotgun (WGS) entry which is preliminary data.</text>
</comment>
<dbReference type="InterPro" id="IPR000600">
    <property type="entry name" value="ROK"/>
</dbReference>
<dbReference type="Gene3D" id="3.30.420.40">
    <property type="match status" value="2"/>
</dbReference>
<dbReference type="PANTHER" id="PTHR18964">
    <property type="entry name" value="ROK (REPRESSOR, ORF, KINASE) FAMILY"/>
    <property type="match status" value="1"/>
</dbReference>
<sequence>MTFVPHFPLPSRFAPRGEREIVSENERRILRLIWRHPGVQRSAVTGQVELTQQSVYRIVDALTERGMVVQGAPVPGHGRGQPSPTLRLNGGYAYSCGISLNADEIGVCLMDMSGKVLAREGIAVTGQTMAQALEQMRSLISALSVRCGLSEDALLGIGFAIAGYNVGGTRYNAPLPLHEWSLIELGPLLNAEFSKPIWIYNASQTAAVAESMFGVGRHVRNFAYLFISYGFGGALIHDGELLTGGHYNAGEFACILQPDEIARRPALKYLVSKLEANGLAMSSIAHLRRAFKGDWPGVAEWLDDTVPVYNRIINAIIGVYDPQAIVFGGEVPRELTTMLIARTEIYDRPRYGVPHPLPKFIAGEVNDHAPAIGAAAVPFKAMVF</sequence>
<evidence type="ECO:0000313" key="1">
    <source>
        <dbReference type="EMBL" id="MCX2725131.1"/>
    </source>
</evidence>
<evidence type="ECO:0000313" key="2">
    <source>
        <dbReference type="Proteomes" id="UP001300261"/>
    </source>
</evidence>
<dbReference type="SUPFAM" id="SSF53067">
    <property type="entry name" value="Actin-like ATPase domain"/>
    <property type="match status" value="1"/>
</dbReference>
<dbReference type="Gene3D" id="1.10.10.10">
    <property type="entry name" value="Winged helix-like DNA-binding domain superfamily/Winged helix DNA-binding domain"/>
    <property type="match status" value="1"/>
</dbReference>
<dbReference type="EMBL" id="JAPEVI010000003">
    <property type="protein sequence ID" value="MCX2725131.1"/>
    <property type="molecule type" value="Genomic_DNA"/>
</dbReference>
<organism evidence="1 2">
    <name type="scientific">Roseibium salinum</name>
    <dbReference type="NCBI Taxonomy" id="1604349"/>
    <lineage>
        <taxon>Bacteria</taxon>
        <taxon>Pseudomonadati</taxon>
        <taxon>Pseudomonadota</taxon>
        <taxon>Alphaproteobacteria</taxon>
        <taxon>Hyphomicrobiales</taxon>
        <taxon>Stappiaceae</taxon>
        <taxon>Roseibium</taxon>
    </lineage>
</organism>
<keyword evidence="2" id="KW-1185">Reference proteome</keyword>
<gene>
    <name evidence="1" type="ORF">ON753_22645</name>
</gene>